<reference evidence="1" key="1">
    <citation type="submission" date="2020-10" db="EMBL/GenBank/DDBJ databases">
        <authorList>
            <person name="Gilroy R."/>
        </authorList>
    </citation>
    <scope>NUCLEOTIDE SEQUENCE</scope>
    <source>
        <strain evidence="1">B2-16538</strain>
    </source>
</reference>
<name>A0A9D9J2Y2_9BACT</name>
<evidence type="ECO:0000313" key="2">
    <source>
        <dbReference type="Proteomes" id="UP000823750"/>
    </source>
</evidence>
<gene>
    <name evidence="1" type="ORF">IAB78_04510</name>
</gene>
<accession>A0A9D9J2Y2</accession>
<organism evidence="1 2">
    <name type="scientific">Candidatus Cryptobacteroides excrementavium</name>
    <dbReference type="NCBI Taxonomy" id="2840759"/>
    <lineage>
        <taxon>Bacteria</taxon>
        <taxon>Pseudomonadati</taxon>
        <taxon>Bacteroidota</taxon>
        <taxon>Bacteroidia</taxon>
        <taxon>Bacteroidales</taxon>
        <taxon>Candidatus Cryptobacteroides</taxon>
    </lineage>
</organism>
<dbReference type="AlphaFoldDB" id="A0A9D9J2Y2"/>
<dbReference type="EMBL" id="JADILX010000076">
    <property type="protein sequence ID" value="MBO8485668.1"/>
    <property type="molecule type" value="Genomic_DNA"/>
</dbReference>
<protein>
    <submittedName>
        <fullName evidence="1">Uncharacterized protein</fullName>
    </submittedName>
</protein>
<proteinExistence type="predicted"/>
<reference evidence="1" key="2">
    <citation type="journal article" date="2021" name="PeerJ">
        <title>Extensive microbial diversity within the chicken gut microbiome revealed by metagenomics and culture.</title>
        <authorList>
            <person name="Gilroy R."/>
            <person name="Ravi A."/>
            <person name="Getino M."/>
            <person name="Pursley I."/>
            <person name="Horton D.L."/>
            <person name="Alikhan N.F."/>
            <person name="Baker D."/>
            <person name="Gharbi K."/>
            <person name="Hall N."/>
            <person name="Watson M."/>
            <person name="Adriaenssens E.M."/>
            <person name="Foster-Nyarko E."/>
            <person name="Jarju S."/>
            <person name="Secka A."/>
            <person name="Antonio M."/>
            <person name="Oren A."/>
            <person name="Chaudhuri R.R."/>
            <person name="La Ragione R."/>
            <person name="Hildebrand F."/>
            <person name="Pallen M.J."/>
        </authorList>
    </citation>
    <scope>NUCLEOTIDE SEQUENCE</scope>
    <source>
        <strain evidence="1">B2-16538</strain>
    </source>
</reference>
<dbReference type="Proteomes" id="UP000823750">
    <property type="component" value="Unassembled WGS sequence"/>
</dbReference>
<comment type="caution">
    <text evidence="1">The sequence shown here is derived from an EMBL/GenBank/DDBJ whole genome shotgun (WGS) entry which is preliminary data.</text>
</comment>
<evidence type="ECO:0000313" key="1">
    <source>
        <dbReference type="EMBL" id="MBO8485668.1"/>
    </source>
</evidence>
<sequence length="299" mass="33246">MRIKDVIDIPSEKLSSGFSTALRICKKIKGSKDTSDIIDFSYARFVTPTFILPLLIYIKKTGSDKRIFIEHADGYLKSICFDQFGVNSGMMRKSEFTAFLEQFSKKRYIPLISFPATCNRLEDKNDIMSVIESMIVKQSGLEQNIVSGIKYMLGEIADNISEHSKSAFGYILAQCYPTSKYIDICIGDTGITLLGSYADAPDCEIASDGEAMRAANSGISTKNLPDAENRGYGISTTRKMLVEGLGGQYMMVSGDTVYVNTRAGSGYFELPDGIRFEGTIVALRIPYGDEKFRYINYIE</sequence>